<reference evidence="1 2" key="1">
    <citation type="submission" date="2018-10" db="EMBL/GenBank/DDBJ databases">
        <authorList>
            <person name="Noll B N."/>
        </authorList>
    </citation>
    <scope>NUCLEOTIDE SEQUENCE [LARGE SCALE GENOMIC DNA]</scope>
    <source>
        <strain evidence="1">Ecoli022</strain>
    </source>
</reference>
<gene>
    <name evidence="1" type="ORF">BANRA_02883</name>
</gene>
<proteinExistence type="predicted"/>
<organism evidence="1 2">
    <name type="scientific">Escherichia coli</name>
    <dbReference type="NCBI Taxonomy" id="562"/>
    <lineage>
        <taxon>Bacteria</taxon>
        <taxon>Pseudomonadati</taxon>
        <taxon>Pseudomonadota</taxon>
        <taxon>Gammaproteobacteria</taxon>
        <taxon>Enterobacterales</taxon>
        <taxon>Enterobacteriaceae</taxon>
        <taxon>Escherichia</taxon>
    </lineage>
</organism>
<dbReference type="AlphaFoldDB" id="A0A3P5DQL1"/>
<evidence type="ECO:0000313" key="2">
    <source>
        <dbReference type="Proteomes" id="UP000281521"/>
    </source>
</evidence>
<dbReference type="Proteomes" id="UP000281521">
    <property type="component" value="Unassembled WGS sequence"/>
</dbReference>
<sequence>MNRWYTIKAADVRGAADISIYEEIGGFGVTAKQFAEDLKALGDVSHINLRIHSRW</sequence>
<evidence type="ECO:0000313" key="1">
    <source>
        <dbReference type="EMBL" id="VCY84209.1"/>
    </source>
</evidence>
<accession>A0A3P5DQL1</accession>
<name>A0A3P5DQL1_ECOLX</name>
<protein>
    <submittedName>
        <fullName evidence="1">Uncharacterized protein</fullName>
    </submittedName>
</protein>
<dbReference type="EMBL" id="UWXJ01000001">
    <property type="protein sequence ID" value="VCY84209.1"/>
    <property type="molecule type" value="Genomic_DNA"/>
</dbReference>